<dbReference type="AlphaFoldDB" id="A0A183V9G1"/>
<name>A0A183V9G1_TOXCA</name>
<evidence type="ECO:0000256" key="1">
    <source>
        <dbReference type="ARBA" id="ARBA00023180"/>
    </source>
</evidence>
<dbReference type="InterPro" id="IPR041792">
    <property type="entry name" value="MPP_PAP"/>
</dbReference>
<dbReference type="InterPro" id="IPR025733">
    <property type="entry name" value="PAPs_C"/>
</dbReference>
<dbReference type="InterPro" id="IPR004843">
    <property type="entry name" value="Calcineurin-like_PHP"/>
</dbReference>
<proteinExistence type="predicted"/>
<dbReference type="Pfam" id="PF00149">
    <property type="entry name" value="Metallophos"/>
    <property type="match status" value="1"/>
</dbReference>
<dbReference type="WBParaSite" id="TCNE_0001738201-mRNA-1">
    <property type="protein sequence ID" value="TCNE_0001738201-mRNA-1"/>
    <property type="gene ID" value="TCNE_0001738201"/>
</dbReference>
<dbReference type="PANTHER" id="PTHR45867">
    <property type="entry name" value="PURPLE ACID PHOSPHATASE"/>
    <property type="match status" value="1"/>
</dbReference>
<dbReference type="PANTHER" id="PTHR45867:SF3">
    <property type="entry name" value="ACID PHOSPHATASE TYPE 7"/>
    <property type="match status" value="1"/>
</dbReference>
<dbReference type="CDD" id="cd00839">
    <property type="entry name" value="MPP_PAPs"/>
    <property type="match status" value="1"/>
</dbReference>
<evidence type="ECO:0000259" key="2">
    <source>
        <dbReference type="Pfam" id="PF00149"/>
    </source>
</evidence>
<evidence type="ECO:0000259" key="3">
    <source>
        <dbReference type="Pfam" id="PF14008"/>
    </source>
</evidence>
<keyword evidence="1" id="KW-0325">Glycoprotein</keyword>
<keyword evidence="5" id="KW-1185">Reference proteome</keyword>
<evidence type="ECO:0000313" key="4">
    <source>
        <dbReference type="EMBL" id="VDM48702.1"/>
    </source>
</evidence>
<dbReference type="Proteomes" id="UP000050794">
    <property type="component" value="Unassembled WGS sequence"/>
</dbReference>
<dbReference type="InterPro" id="IPR029052">
    <property type="entry name" value="Metallo-depent_PP-like"/>
</dbReference>
<protein>
    <submittedName>
        <fullName evidence="6">Metallophos_C domain-containing protein</fullName>
    </submittedName>
</protein>
<feature type="domain" description="Purple acid phosphatase C-terminal" evidence="3">
    <location>
        <begin position="114"/>
        <end position="177"/>
    </location>
</feature>
<evidence type="ECO:0000313" key="5">
    <source>
        <dbReference type="Proteomes" id="UP000050794"/>
    </source>
</evidence>
<dbReference type="GO" id="GO:0016787">
    <property type="term" value="F:hydrolase activity"/>
    <property type="evidence" value="ECO:0007669"/>
    <property type="project" value="InterPro"/>
</dbReference>
<dbReference type="Gene3D" id="3.60.21.10">
    <property type="match status" value="1"/>
</dbReference>
<accession>A0A183V9G1</accession>
<dbReference type="Pfam" id="PF14008">
    <property type="entry name" value="Metallophos_C"/>
    <property type="match status" value="1"/>
</dbReference>
<evidence type="ECO:0000313" key="6">
    <source>
        <dbReference type="WBParaSite" id="TCNE_0001738201-mRNA-1"/>
    </source>
</evidence>
<dbReference type="SUPFAM" id="SSF56300">
    <property type="entry name" value="Metallo-dependent phosphatases"/>
    <property type="match status" value="1"/>
</dbReference>
<gene>
    <name evidence="4" type="ORF">TCNE_LOCUS17381</name>
</gene>
<reference evidence="4 5" key="2">
    <citation type="submission" date="2018-11" db="EMBL/GenBank/DDBJ databases">
        <authorList>
            <consortium name="Pathogen Informatics"/>
        </authorList>
    </citation>
    <scope>NUCLEOTIDE SEQUENCE [LARGE SCALE GENOMIC DNA]</scope>
</reference>
<dbReference type="EMBL" id="UYWY01024385">
    <property type="protein sequence ID" value="VDM48702.1"/>
    <property type="molecule type" value="Genomic_DNA"/>
</dbReference>
<reference evidence="6" key="1">
    <citation type="submission" date="2016-06" db="UniProtKB">
        <authorList>
            <consortium name="WormBaseParasite"/>
        </authorList>
    </citation>
    <scope>IDENTIFICATION</scope>
</reference>
<feature type="domain" description="Calcineurin-like phosphoesterase" evidence="2">
    <location>
        <begin position="24"/>
        <end position="90"/>
    </location>
</feature>
<organism evidence="5 6">
    <name type="scientific">Toxocara canis</name>
    <name type="common">Canine roundworm</name>
    <dbReference type="NCBI Taxonomy" id="6265"/>
    <lineage>
        <taxon>Eukaryota</taxon>
        <taxon>Metazoa</taxon>
        <taxon>Ecdysozoa</taxon>
        <taxon>Nematoda</taxon>
        <taxon>Chromadorea</taxon>
        <taxon>Rhabditida</taxon>
        <taxon>Spirurina</taxon>
        <taxon>Ascaridomorpha</taxon>
        <taxon>Ascaridoidea</taxon>
        <taxon>Toxocaridae</taxon>
        <taxon>Toxocara</taxon>
    </lineage>
</organism>
<sequence>MNNILMICCSSSILFGVVKVKIASENRDKQPWIITMGHRPMYCSDFDDDDCTKYDSRVRTGLPGTHAYALEKLFYTYGVDLELWAHEHSYERMWPLYNRTVYNGTDSPYIDPPAPVHVVTGSAVYFNCLKSKGCQENTDPFVEHPPPWSAFRSSNYGFSRMQIFNSTHLYFEQVSASKVRKKSCILSNQRGFLVISSLIPTYLEIYFDS</sequence>